<dbReference type="InterPro" id="IPR036291">
    <property type="entry name" value="NAD(P)-bd_dom_sf"/>
</dbReference>
<keyword evidence="2" id="KW-1185">Reference proteome</keyword>
<dbReference type="PIRSF" id="PIRSF001439">
    <property type="entry name" value="CryM"/>
    <property type="match status" value="1"/>
</dbReference>
<accession>A0A1M5XUE1</accession>
<dbReference type="Gene3D" id="3.30.1780.10">
    <property type="entry name" value="ornithine cyclodeaminase, domain 1"/>
    <property type="match status" value="1"/>
</dbReference>
<dbReference type="RefSeq" id="WP_073143612.1">
    <property type="nucleotide sequence ID" value="NZ_FQWQ01000007.1"/>
</dbReference>
<dbReference type="Proteomes" id="UP000184212">
    <property type="component" value="Unassembled WGS sequence"/>
</dbReference>
<gene>
    <name evidence="1" type="ORF">SAMN04488109_6888</name>
</gene>
<dbReference type="PANTHER" id="PTHR13812:SF19">
    <property type="entry name" value="KETIMINE REDUCTASE MU-CRYSTALLIN"/>
    <property type="match status" value="1"/>
</dbReference>
<evidence type="ECO:0000313" key="1">
    <source>
        <dbReference type="EMBL" id="SHI03417.1"/>
    </source>
</evidence>
<dbReference type="SUPFAM" id="SSF51735">
    <property type="entry name" value="NAD(P)-binding Rossmann-fold domains"/>
    <property type="match status" value="1"/>
</dbReference>
<dbReference type="OrthoDB" id="9792005at2"/>
<name>A0A1M5XUE1_9BACT</name>
<dbReference type="AlphaFoldDB" id="A0A1M5XUE1"/>
<dbReference type="Gene3D" id="3.40.50.720">
    <property type="entry name" value="NAD(P)-binding Rossmann-like Domain"/>
    <property type="match status" value="1"/>
</dbReference>
<dbReference type="GO" id="GO:0005737">
    <property type="term" value="C:cytoplasm"/>
    <property type="evidence" value="ECO:0007669"/>
    <property type="project" value="TreeGrafter"/>
</dbReference>
<dbReference type="InterPro" id="IPR003462">
    <property type="entry name" value="ODC_Mu_crystall"/>
</dbReference>
<dbReference type="PANTHER" id="PTHR13812">
    <property type="entry name" value="KETIMINE REDUCTASE MU-CRYSTALLIN"/>
    <property type="match status" value="1"/>
</dbReference>
<dbReference type="Pfam" id="PF02423">
    <property type="entry name" value="OCD_Mu_crystall"/>
    <property type="match status" value="1"/>
</dbReference>
<organism evidence="1 2">
    <name type="scientific">Chryseolinea serpens</name>
    <dbReference type="NCBI Taxonomy" id="947013"/>
    <lineage>
        <taxon>Bacteria</taxon>
        <taxon>Pseudomonadati</taxon>
        <taxon>Bacteroidota</taxon>
        <taxon>Cytophagia</taxon>
        <taxon>Cytophagales</taxon>
        <taxon>Fulvivirgaceae</taxon>
        <taxon>Chryseolinea</taxon>
    </lineage>
</organism>
<protein>
    <submittedName>
        <fullName evidence="1">Ornithine cyclodeaminase</fullName>
    </submittedName>
</protein>
<sequence>MRYLNEITLKRIGIAWSETISVIEDATRCLSNHDYAQPIKPYLRYNTLTNRIIAMPAFVGGDVATAGIKWIASFPDNYKIGLPRAHCVVITNDADTGKPMGIINASLISGIRTASVSGVFIKQFAAARSGTPLRVGIVGFGPIGQLHLEMCLQLLGDQLAEVTLYDTREIDPALLRGKNVRVADCWQDAYRDADIFMTCTVSKAAYIDLPPKPRSLHLNVSLRDYKPEAAAWFEGAIVVDNWEEVCREKTDIEFMHLEKGLAKEHTFSMEEAVDTPLIQSLNDQQKAIMVNPMGMAVFDIAISKYYLDKAAQMNLGNLLD</sequence>
<dbReference type="EMBL" id="FQWQ01000007">
    <property type="protein sequence ID" value="SHI03417.1"/>
    <property type="molecule type" value="Genomic_DNA"/>
</dbReference>
<proteinExistence type="predicted"/>
<reference evidence="1 2" key="1">
    <citation type="submission" date="2016-11" db="EMBL/GenBank/DDBJ databases">
        <authorList>
            <person name="Jaros S."/>
            <person name="Januszkiewicz K."/>
            <person name="Wedrychowicz H."/>
        </authorList>
    </citation>
    <scope>NUCLEOTIDE SEQUENCE [LARGE SCALE GENOMIC DNA]</scope>
    <source>
        <strain evidence="1 2">DSM 24574</strain>
    </source>
</reference>
<evidence type="ECO:0000313" key="2">
    <source>
        <dbReference type="Proteomes" id="UP000184212"/>
    </source>
</evidence>
<dbReference type="InterPro" id="IPR023401">
    <property type="entry name" value="ODC_N"/>
</dbReference>
<dbReference type="STRING" id="947013.SAMN04488109_6888"/>